<dbReference type="EMBL" id="BGPR01001068">
    <property type="protein sequence ID" value="GBM44527.1"/>
    <property type="molecule type" value="Genomic_DNA"/>
</dbReference>
<dbReference type="AlphaFoldDB" id="A0A4Y2FU31"/>
<accession>A0A4Y2FU31</accession>
<name>A0A4Y2FU31_ARAVE</name>
<evidence type="ECO:0000313" key="2">
    <source>
        <dbReference type="Proteomes" id="UP000499080"/>
    </source>
</evidence>
<reference evidence="1 2" key="1">
    <citation type="journal article" date="2019" name="Sci. Rep.">
        <title>Orb-weaving spider Araneus ventricosus genome elucidates the spidroin gene catalogue.</title>
        <authorList>
            <person name="Kono N."/>
            <person name="Nakamura H."/>
            <person name="Ohtoshi R."/>
            <person name="Moran D.A.P."/>
            <person name="Shinohara A."/>
            <person name="Yoshida Y."/>
            <person name="Fujiwara M."/>
            <person name="Mori M."/>
            <person name="Tomita M."/>
            <person name="Arakawa K."/>
        </authorList>
    </citation>
    <scope>NUCLEOTIDE SEQUENCE [LARGE SCALE GENOMIC DNA]</scope>
</reference>
<protein>
    <submittedName>
        <fullName evidence="1">Uncharacterized protein</fullName>
    </submittedName>
</protein>
<evidence type="ECO:0000313" key="1">
    <source>
        <dbReference type="EMBL" id="GBM44527.1"/>
    </source>
</evidence>
<organism evidence="1 2">
    <name type="scientific">Araneus ventricosus</name>
    <name type="common">Orbweaver spider</name>
    <name type="synonym">Epeira ventricosa</name>
    <dbReference type="NCBI Taxonomy" id="182803"/>
    <lineage>
        <taxon>Eukaryota</taxon>
        <taxon>Metazoa</taxon>
        <taxon>Ecdysozoa</taxon>
        <taxon>Arthropoda</taxon>
        <taxon>Chelicerata</taxon>
        <taxon>Arachnida</taxon>
        <taxon>Araneae</taxon>
        <taxon>Araneomorphae</taxon>
        <taxon>Entelegynae</taxon>
        <taxon>Araneoidea</taxon>
        <taxon>Araneidae</taxon>
        <taxon>Araneus</taxon>
    </lineage>
</organism>
<comment type="caution">
    <text evidence="1">The sequence shown here is derived from an EMBL/GenBank/DDBJ whole genome shotgun (WGS) entry which is preliminary data.</text>
</comment>
<gene>
    <name evidence="1" type="ORF">AVEN_192554_1</name>
</gene>
<dbReference type="Proteomes" id="UP000499080">
    <property type="component" value="Unassembled WGS sequence"/>
</dbReference>
<keyword evidence="2" id="KW-1185">Reference proteome</keyword>
<proteinExistence type="predicted"/>
<sequence>MLAGSSLWHPSTHRCAFAYFISYIASTKYHVRLSLTSLVLGVGHRLISRSTSAANTSYFSPLLLLSVFNSVHKTGWGRTVSGIGLLERSDGPSTYQKVFLKNLPLILERRKAADWFSHDYSICSEFSFTTEFEK</sequence>